<comment type="similarity">
    <text evidence="1">Belongs to the ABC transporter superfamily.</text>
</comment>
<dbReference type="PROSITE" id="PS50893">
    <property type="entry name" value="ABC_TRANSPORTER_2"/>
    <property type="match status" value="1"/>
</dbReference>
<evidence type="ECO:0000313" key="7">
    <source>
        <dbReference type="Proteomes" id="UP000295680"/>
    </source>
</evidence>
<dbReference type="GO" id="GO:0005524">
    <property type="term" value="F:ATP binding"/>
    <property type="evidence" value="ECO:0007669"/>
    <property type="project" value="UniProtKB-KW"/>
</dbReference>
<keyword evidence="4 6" id="KW-0067">ATP-binding</keyword>
<proteinExistence type="inferred from homology"/>
<accession>A0A4R2JQN9</accession>
<dbReference type="InterPro" id="IPR027417">
    <property type="entry name" value="P-loop_NTPase"/>
</dbReference>
<sequence length="286" mass="31189">MTTVRVHDATKSFGRTRALDSIDLEAGPGVTGLLGPNGAGKTTLLRMIATVLAPDRGTVTLLGRDPSRPDDRTRIRERLGYLPQDAGFHRGFTVFEFVDYVAILKAMTDRRARHDEVRRVITLTGLASVSAKRIRALSGGMRRRVGLAQAMLGDPDLLVLDEPTVGLDPEQRLRFREMISQAGEGRTVVMSSHQTEDITALCTRIAVIHQGRARFDGTPTELTAQAAGRVWTDTQRSPAALAAWRTGDGTYRNVGDPPAGVELISPTLEDAYLLLMGEPELEVTHP</sequence>
<dbReference type="Pfam" id="PF00005">
    <property type="entry name" value="ABC_tran"/>
    <property type="match status" value="1"/>
</dbReference>
<evidence type="ECO:0000313" key="6">
    <source>
        <dbReference type="EMBL" id="TCO59508.1"/>
    </source>
</evidence>
<name>A0A4R2JQN9_9PSEU</name>
<dbReference type="InterPro" id="IPR017871">
    <property type="entry name" value="ABC_transporter-like_CS"/>
</dbReference>
<keyword evidence="2" id="KW-0813">Transport</keyword>
<evidence type="ECO:0000256" key="1">
    <source>
        <dbReference type="ARBA" id="ARBA00005417"/>
    </source>
</evidence>
<dbReference type="CDD" id="cd03264">
    <property type="entry name" value="ABC_drug_resistance_like"/>
    <property type="match status" value="1"/>
</dbReference>
<dbReference type="EMBL" id="SLWS01000004">
    <property type="protein sequence ID" value="TCO59508.1"/>
    <property type="molecule type" value="Genomic_DNA"/>
</dbReference>
<reference evidence="6 7" key="1">
    <citation type="submission" date="2019-03" db="EMBL/GenBank/DDBJ databases">
        <title>Genomic Encyclopedia of Type Strains, Phase IV (KMG-IV): sequencing the most valuable type-strain genomes for metagenomic binning, comparative biology and taxonomic classification.</title>
        <authorList>
            <person name="Goeker M."/>
        </authorList>
    </citation>
    <scope>NUCLEOTIDE SEQUENCE [LARGE SCALE GENOMIC DNA]</scope>
    <source>
        <strain evidence="6 7">DSM 45934</strain>
    </source>
</reference>
<dbReference type="GO" id="GO:0016887">
    <property type="term" value="F:ATP hydrolysis activity"/>
    <property type="evidence" value="ECO:0007669"/>
    <property type="project" value="InterPro"/>
</dbReference>
<dbReference type="PROSITE" id="PS00211">
    <property type="entry name" value="ABC_TRANSPORTER_1"/>
    <property type="match status" value="1"/>
</dbReference>
<feature type="domain" description="ABC transporter" evidence="5">
    <location>
        <begin position="4"/>
        <end position="235"/>
    </location>
</feature>
<comment type="caution">
    <text evidence="6">The sequence shown here is derived from an EMBL/GenBank/DDBJ whole genome shotgun (WGS) entry which is preliminary data.</text>
</comment>
<organism evidence="6 7">
    <name type="scientific">Actinocrispum wychmicini</name>
    <dbReference type="NCBI Taxonomy" id="1213861"/>
    <lineage>
        <taxon>Bacteria</taxon>
        <taxon>Bacillati</taxon>
        <taxon>Actinomycetota</taxon>
        <taxon>Actinomycetes</taxon>
        <taxon>Pseudonocardiales</taxon>
        <taxon>Pseudonocardiaceae</taxon>
        <taxon>Actinocrispum</taxon>
    </lineage>
</organism>
<dbReference type="RefSeq" id="WP_165960497.1">
    <property type="nucleotide sequence ID" value="NZ_SLWS01000004.1"/>
</dbReference>
<keyword evidence="3" id="KW-0547">Nucleotide-binding</keyword>
<evidence type="ECO:0000256" key="4">
    <source>
        <dbReference type="ARBA" id="ARBA00022840"/>
    </source>
</evidence>
<evidence type="ECO:0000259" key="5">
    <source>
        <dbReference type="PROSITE" id="PS50893"/>
    </source>
</evidence>
<dbReference type="InterPro" id="IPR003439">
    <property type="entry name" value="ABC_transporter-like_ATP-bd"/>
</dbReference>
<gene>
    <name evidence="6" type="ORF">EV192_104350</name>
</gene>
<protein>
    <submittedName>
        <fullName evidence="6">ABC-2 type transport system ATP-binding protein</fullName>
    </submittedName>
</protein>
<dbReference type="SMART" id="SM00382">
    <property type="entry name" value="AAA"/>
    <property type="match status" value="1"/>
</dbReference>
<evidence type="ECO:0000256" key="2">
    <source>
        <dbReference type="ARBA" id="ARBA00022448"/>
    </source>
</evidence>
<keyword evidence="7" id="KW-1185">Reference proteome</keyword>
<dbReference type="Gene3D" id="3.40.50.300">
    <property type="entry name" value="P-loop containing nucleotide triphosphate hydrolases"/>
    <property type="match status" value="1"/>
</dbReference>
<evidence type="ECO:0000256" key="3">
    <source>
        <dbReference type="ARBA" id="ARBA00022741"/>
    </source>
</evidence>
<dbReference type="SUPFAM" id="SSF52540">
    <property type="entry name" value="P-loop containing nucleoside triphosphate hydrolases"/>
    <property type="match status" value="1"/>
</dbReference>
<dbReference type="PANTHER" id="PTHR43335">
    <property type="entry name" value="ABC TRANSPORTER, ATP-BINDING PROTEIN"/>
    <property type="match status" value="1"/>
</dbReference>
<dbReference type="Proteomes" id="UP000295680">
    <property type="component" value="Unassembled WGS sequence"/>
</dbReference>
<dbReference type="InterPro" id="IPR003593">
    <property type="entry name" value="AAA+_ATPase"/>
</dbReference>
<dbReference type="PANTHER" id="PTHR43335:SF2">
    <property type="entry name" value="ABC TRANSPORTER, ATP-BINDING PROTEIN"/>
    <property type="match status" value="1"/>
</dbReference>
<dbReference type="AlphaFoldDB" id="A0A4R2JQN9"/>